<organism evidence="2 3">
    <name type="scientific">Xanthomonas cannabis pv. phaseoli</name>
    <dbReference type="NCBI Taxonomy" id="1885902"/>
    <lineage>
        <taxon>Bacteria</taxon>
        <taxon>Pseudomonadati</taxon>
        <taxon>Pseudomonadota</taxon>
        <taxon>Gammaproteobacteria</taxon>
        <taxon>Lysobacterales</taxon>
        <taxon>Lysobacteraceae</taxon>
        <taxon>Xanthomonas</taxon>
    </lineage>
</organism>
<gene>
    <name evidence="2" type="ORF">NC00_03560</name>
</gene>
<accession>A0AB34PCM4</accession>
<reference evidence="2 3" key="1">
    <citation type="submission" date="2014-10" db="EMBL/GenBank/DDBJ databases">
        <title>Genome sequence of a Xanthomonas strain that is pathogenic on beans.</title>
        <authorList>
            <person name="Aritua V."/>
            <person name="Sapp M."/>
            <person name="Harrison J."/>
            <person name="Smith J."/>
            <person name="Studholme D."/>
        </authorList>
    </citation>
    <scope>NUCLEOTIDE SEQUENCE [LARGE SCALE GENOMIC DNA]</scope>
    <source>
        <strain evidence="2 3">Nyagatare</strain>
    </source>
</reference>
<dbReference type="AlphaFoldDB" id="A0AB34PCM4"/>
<evidence type="ECO:0000313" key="2">
    <source>
        <dbReference type="EMBL" id="KGK59215.1"/>
    </source>
</evidence>
<sequence>MVALSLGEQSRSQGRYDSSATLPTATALLERTLLQIKAIYEERAAAEESFEERWLSATTKLQDYGNATSYRRWKEERTRPEDELRLFLLAFLKSRKDSVATRKEGHEKWLRQATREVTDIAIGYWVEAKEAAVAGDEVRMLHALIECHYYIGIINSPLTHSEAMRLQGRKQGLKERQDLEQAAIEVLTSWLENRPKTVPTANTRRPASVFKKDSMMRQVSQELLDSTQYESVVAAYDSIATKGKAVQSEPRDRLSETLFRWAVKDAAKHPELSQVAERASRLLEDPKPTG</sequence>
<feature type="region of interest" description="Disordered" evidence="1">
    <location>
        <begin position="270"/>
        <end position="290"/>
    </location>
</feature>
<feature type="compositionally biased region" description="Basic and acidic residues" evidence="1">
    <location>
        <begin position="278"/>
        <end position="290"/>
    </location>
</feature>
<comment type="caution">
    <text evidence="2">The sequence shown here is derived from an EMBL/GenBank/DDBJ whole genome shotgun (WGS) entry which is preliminary data.</text>
</comment>
<evidence type="ECO:0000313" key="3">
    <source>
        <dbReference type="Proteomes" id="UP000029879"/>
    </source>
</evidence>
<dbReference type="Proteomes" id="UP000029879">
    <property type="component" value="Unassembled WGS sequence"/>
</dbReference>
<proteinExistence type="predicted"/>
<name>A0AB34PCM4_9XANT</name>
<evidence type="ECO:0000256" key="1">
    <source>
        <dbReference type="SAM" id="MobiDB-lite"/>
    </source>
</evidence>
<protein>
    <submittedName>
        <fullName evidence="2">Uncharacterized protein</fullName>
    </submittedName>
</protein>
<dbReference type="EMBL" id="JRQI01000008">
    <property type="protein sequence ID" value="KGK59215.1"/>
    <property type="molecule type" value="Genomic_DNA"/>
</dbReference>